<dbReference type="GeneID" id="4709001"/>
<evidence type="ECO:0000256" key="3">
    <source>
        <dbReference type="ARBA" id="ARBA00022741"/>
    </source>
</evidence>
<dbReference type="Proteomes" id="UP000006701">
    <property type="component" value="Unassembled WGS sequence"/>
</dbReference>
<dbReference type="GO" id="GO:0042626">
    <property type="term" value="F:ATPase-coupled transmembrane transporter activity"/>
    <property type="evidence" value="ECO:0007669"/>
    <property type="project" value="TreeGrafter"/>
</dbReference>
<dbReference type="KEGG" id="act:ACLA_059730"/>
<dbReference type="GO" id="GO:0005524">
    <property type="term" value="F:ATP binding"/>
    <property type="evidence" value="ECO:0007669"/>
    <property type="project" value="UniProtKB-KW"/>
</dbReference>
<dbReference type="GO" id="GO:0012505">
    <property type="term" value="C:endomembrane system"/>
    <property type="evidence" value="ECO:0007669"/>
    <property type="project" value="UniProtKB-SubCell"/>
</dbReference>
<dbReference type="InterPro" id="IPR003439">
    <property type="entry name" value="ABC_transporter-like_ATP-bd"/>
</dbReference>
<dbReference type="InterPro" id="IPR027417">
    <property type="entry name" value="P-loop_NTPase"/>
</dbReference>
<dbReference type="Pfam" id="PF00005">
    <property type="entry name" value="ABC_tran"/>
    <property type="match status" value="1"/>
</dbReference>
<name>A1C4G6_ASPCL</name>
<evidence type="ECO:0000313" key="6">
    <source>
        <dbReference type="EMBL" id="EAW15306.1"/>
    </source>
</evidence>
<dbReference type="AlphaFoldDB" id="A1C4G6"/>
<evidence type="ECO:0000256" key="1">
    <source>
        <dbReference type="ARBA" id="ARBA00004127"/>
    </source>
</evidence>
<dbReference type="GO" id="GO:0000329">
    <property type="term" value="C:fungal-type vacuole membrane"/>
    <property type="evidence" value="ECO:0007669"/>
    <property type="project" value="UniProtKB-ARBA"/>
</dbReference>
<keyword evidence="4" id="KW-0067">ATP-binding</keyword>
<evidence type="ECO:0000313" key="7">
    <source>
        <dbReference type="Proteomes" id="UP000006701"/>
    </source>
</evidence>
<dbReference type="VEuPathDB" id="FungiDB:ACLA_059730"/>
<protein>
    <recommendedName>
        <fullName evidence="5">ABC transporter domain-containing protein</fullName>
    </recommendedName>
</protein>
<dbReference type="SUPFAM" id="SSF52540">
    <property type="entry name" value="P-loop containing nucleoside triphosphate hydrolases"/>
    <property type="match status" value="1"/>
</dbReference>
<proteinExistence type="predicted"/>
<organism evidence="6 7">
    <name type="scientific">Aspergillus clavatus (strain ATCC 1007 / CBS 513.65 / DSM 816 / NCTC 3887 / NRRL 1 / QM 1276 / 107)</name>
    <dbReference type="NCBI Taxonomy" id="344612"/>
    <lineage>
        <taxon>Eukaryota</taxon>
        <taxon>Fungi</taxon>
        <taxon>Dikarya</taxon>
        <taxon>Ascomycota</taxon>
        <taxon>Pezizomycotina</taxon>
        <taxon>Eurotiomycetes</taxon>
        <taxon>Eurotiomycetidae</taxon>
        <taxon>Eurotiales</taxon>
        <taxon>Aspergillaceae</taxon>
        <taxon>Aspergillus</taxon>
        <taxon>Aspergillus subgen. Fumigati</taxon>
    </lineage>
</organism>
<feature type="domain" description="ABC transporter" evidence="5">
    <location>
        <begin position="73"/>
        <end position="114"/>
    </location>
</feature>
<gene>
    <name evidence="6" type="ORF">ACLA_059730</name>
</gene>
<comment type="subcellular location">
    <subcellularLocation>
        <location evidence="1">Endomembrane system</location>
        <topology evidence="1">Multi-pass membrane protein</topology>
    </subcellularLocation>
</comment>
<dbReference type="PANTHER" id="PTHR24223">
    <property type="entry name" value="ATP-BINDING CASSETTE SUB-FAMILY C"/>
    <property type="match status" value="1"/>
</dbReference>
<keyword evidence="2" id="KW-0677">Repeat</keyword>
<evidence type="ECO:0000256" key="2">
    <source>
        <dbReference type="ARBA" id="ARBA00022737"/>
    </source>
</evidence>
<accession>A1C4G6</accession>
<reference evidence="6 7" key="1">
    <citation type="journal article" date="2008" name="PLoS Genet.">
        <title>Genomic islands in the pathogenic filamentous fungus Aspergillus fumigatus.</title>
        <authorList>
            <person name="Fedorova N.D."/>
            <person name="Khaldi N."/>
            <person name="Joardar V.S."/>
            <person name="Maiti R."/>
            <person name="Amedeo P."/>
            <person name="Anderson M.J."/>
            <person name="Crabtree J."/>
            <person name="Silva J.C."/>
            <person name="Badger J.H."/>
            <person name="Albarraq A."/>
            <person name="Angiuoli S."/>
            <person name="Bussey H."/>
            <person name="Bowyer P."/>
            <person name="Cotty P.J."/>
            <person name="Dyer P.S."/>
            <person name="Egan A."/>
            <person name="Galens K."/>
            <person name="Fraser-Liggett C.M."/>
            <person name="Haas B.J."/>
            <person name="Inman J.M."/>
            <person name="Kent R."/>
            <person name="Lemieux S."/>
            <person name="Malavazi I."/>
            <person name="Orvis J."/>
            <person name="Roemer T."/>
            <person name="Ronning C.M."/>
            <person name="Sundaram J.P."/>
            <person name="Sutton G."/>
            <person name="Turner G."/>
            <person name="Venter J.C."/>
            <person name="White O.R."/>
            <person name="Whitty B.R."/>
            <person name="Youngman P."/>
            <person name="Wolfe K.H."/>
            <person name="Goldman G.H."/>
            <person name="Wortman J.R."/>
            <person name="Jiang B."/>
            <person name="Denning D.W."/>
            <person name="Nierman W.C."/>
        </authorList>
    </citation>
    <scope>NUCLEOTIDE SEQUENCE [LARGE SCALE GENOMIC DNA]</scope>
    <source>
        <strain evidence="7">ATCC 1007 / CBS 513.65 / DSM 816 / NCTC 3887 / NRRL 1</strain>
    </source>
</reference>
<dbReference type="EMBL" id="DS026990">
    <property type="protein sequence ID" value="EAW15306.1"/>
    <property type="molecule type" value="Genomic_DNA"/>
</dbReference>
<dbReference type="HOGENOM" id="CLU_1547185_0_0_1"/>
<dbReference type="InterPro" id="IPR050173">
    <property type="entry name" value="ABC_transporter_C-like"/>
</dbReference>
<dbReference type="RefSeq" id="XP_001276732.1">
    <property type="nucleotide sequence ID" value="XM_001276731.1"/>
</dbReference>
<sequence>MNIIKQFLYHEGSVRNLKSGGRPRNRRVVTDREEVRLSTRQWRRPVPSPLGRMSLSWMTSSAVSAPPRRNMLYSDALDQTVSSHRESLSNGQQKLFCLERALLRDQRVVVLDEISSNLGHETDTVIQKVLQTEFADKTMIIIAHRPRTIMHCDKVAMMADGNPSWPEEGVYAQ</sequence>
<dbReference type="PANTHER" id="PTHR24223:SF443">
    <property type="entry name" value="MULTIDRUG-RESISTANCE LIKE PROTEIN 1, ISOFORM I"/>
    <property type="match status" value="1"/>
</dbReference>
<dbReference type="eggNOG" id="KOG0054">
    <property type="taxonomic scope" value="Eukaryota"/>
</dbReference>
<dbReference type="Gene3D" id="3.40.50.300">
    <property type="entry name" value="P-loop containing nucleotide triphosphate hydrolases"/>
    <property type="match status" value="1"/>
</dbReference>
<evidence type="ECO:0000256" key="4">
    <source>
        <dbReference type="ARBA" id="ARBA00022840"/>
    </source>
</evidence>
<keyword evidence="3" id="KW-0547">Nucleotide-binding</keyword>
<dbReference type="GO" id="GO:0016887">
    <property type="term" value="F:ATP hydrolysis activity"/>
    <property type="evidence" value="ECO:0007669"/>
    <property type="project" value="InterPro"/>
</dbReference>
<keyword evidence="7" id="KW-1185">Reference proteome</keyword>
<dbReference type="OrthoDB" id="6500128at2759"/>
<evidence type="ECO:0000259" key="5">
    <source>
        <dbReference type="Pfam" id="PF00005"/>
    </source>
</evidence>